<dbReference type="InterPro" id="IPR001160">
    <property type="entry name" value="Peptidase_M20C"/>
</dbReference>
<sequence>MTKKKKIILCIAVFAAVVIGIFSYSIARLNRMYDLVDKRELSNMRDSIESHMEDVDSTDRITHLLTDWCDVNNVKFTIDDNKNVIIRKTNSKADKHTPTTVLAMEYNNKTFQQDISAYAVAEYFAKHGLNHGEVNVVFFYNDNNHHTGARNISKKYIPKKSRIILLTQGESSYISRNSFGNSLQTVSIPYKKVSRRCDSALRIRIGGIPTGVPSQSTAAQPNPISLLGNILTHLKSKSVSFQLADVKVENNGNMSPTGIQATILIDSYSMESVTTYLDDRIEDFEDDNKKDFPDSYYEYKELTEQLPSTAYSKKAVNRLITFLYTFKNGTYRFDKDNVPEGYKEKDIFGINSIQNLSADSSTLNLRLNTMGMNDKYLKQIVKENLNAAELSDVKINTTITDSPYENTKNELFQLIQDAYNKANDVSTVDATIPEKPDCGFTILTFLSAKNRNMDGIHLQITDKTAAKIANGILNSPIMDRNIFGF</sequence>
<dbReference type="EMBL" id="VUNA01000010">
    <property type="protein sequence ID" value="MST70882.1"/>
    <property type="molecule type" value="Genomic_DNA"/>
</dbReference>
<proteinExistence type="predicted"/>
<evidence type="ECO:0000313" key="2">
    <source>
        <dbReference type="EMBL" id="MST70882.1"/>
    </source>
</evidence>
<dbReference type="Proteomes" id="UP000469424">
    <property type="component" value="Unassembled WGS sequence"/>
</dbReference>
<gene>
    <name evidence="2" type="ORF">FYJ65_05960</name>
</gene>
<accession>A0A6N7X5S2</accession>
<organism evidence="2 3">
    <name type="scientific">Mogibacterium kristiansenii</name>
    <dbReference type="NCBI Taxonomy" id="2606708"/>
    <lineage>
        <taxon>Bacteria</taxon>
        <taxon>Bacillati</taxon>
        <taxon>Bacillota</taxon>
        <taxon>Clostridia</taxon>
        <taxon>Peptostreptococcales</taxon>
        <taxon>Anaerovoracaceae</taxon>
        <taxon>Mogibacterium</taxon>
    </lineage>
</organism>
<dbReference type="PANTHER" id="PTHR43501">
    <property type="entry name" value="CYTOSOL NON-SPECIFIC DIPEPTIDASE"/>
    <property type="match status" value="1"/>
</dbReference>
<dbReference type="PANTHER" id="PTHR43501:SF1">
    <property type="entry name" value="CYTOSOL NON-SPECIFIC DIPEPTIDASE"/>
    <property type="match status" value="1"/>
</dbReference>
<evidence type="ECO:0000256" key="1">
    <source>
        <dbReference type="SAM" id="Phobius"/>
    </source>
</evidence>
<name>A0A6N7X5S2_9FIRM</name>
<dbReference type="GO" id="GO:0005829">
    <property type="term" value="C:cytosol"/>
    <property type="evidence" value="ECO:0007669"/>
    <property type="project" value="TreeGrafter"/>
</dbReference>
<keyword evidence="1" id="KW-0472">Membrane</keyword>
<comment type="caution">
    <text evidence="2">The sequence shown here is derived from an EMBL/GenBank/DDBJ whole genome shotgun (WGS) entry which is preliminary data.</text>
</comment>
<feature type="transmembrane region" description="Helical" evidence="1">
    <location>
        <begin position="7"/>
        <end position="27"/>
    </location>
</feature>
<keyword evidence="1" id="KW-1133">Transmembrane helix</keyword>
<keyword evidence="1" id="KW-0812">Transmembrane</keyword>
<evidence type="ECO:0000313" key="3">
    <source>
        <dbReference type="Proteomes" id="UP000469424"/>
    </source>
</evidence>
<protein>
    <submittedName>
        <fullName evidence="2">Aminoacyl-histidine dipeptidase</fullName>
    </submittedName>
</protein>
<keyword evidence="3" id="KW-1185">Reference proteome</keyword>
<dbReference type="AlphaFoldDB" id="A0A6N7X5S2"/>
<dbReference type="GO" id="GO:0006508">
    <property type="term" value="P:proteolysis"/>
    <property type="evidence" value="ECO:0007669"/>
    <property type="project" value="InterPro"/>
</dbReference>
<dbReference type="GO" id="GO:0070573">
    <property type="term" value="F:metallodipeptidase activity"/>
    <property type="evidence" value="ECO:0007669"/>
    <property type="project" value="TreeGrafter"/>
</dbReference>
<dbReference type="RefSeq" id="WP_154554445.1">
    <property type="nucleotide sequence ID" value="NZ_VUNA01000010.1"/>
</dbReference>
<reference evidence="2 3" key="1">
    <citation type="submission" date="2019-08" db="EMBL/GenBank/DDBJ databases">
        <title>In-depth cultivation of the pig gut microbiome towards novel bacterial diversity and tailored functional studies.</title>
        <authorList>
            <person name="Wylensek D."/>
            <person name="Hitch T.C.A."/>
            <person name="Clavel T."/>
        </authorList>
    </citation>
    <scope>NUCLEOTIDE SEQUENCE [LARGE SCALE GENOMIC DNA]</scope>
    <source>
        <strain evidence="2 3">WCA-MUC-591-APC-4B</strain>
    </source>
</reference>